<evidence type="ECO:0000313" key="4">
    <source>
        <dbReference type="Proteomes" id="UP000249757"/>
    </source>
</evidence>
<gene>
    <name evidence="2" type="ORF">Ptr86124_008659</name>
    <name evidence="1" type="ORF">PtrM4_050750</name>
</gene>
<sequence>MVFQSFTQLGVEILKQATQGVSIFGQLDQESTRTFINNRIGNALNKQGPPTDHLDDIRHVVGSTIAKATSPFESSATVAPLSGYGIASPVITSAGIHENRANRRSTGPSAGQITLGHEASAQTLQDHIAYGTYPSQGPDAIGIDGDMTLYSSR</sequence>
<reference evidence="1" key="1">
    <citation type="journal article" date="2018" name="BMC Genomics">
        <title>Comparative genomics of the wheat fungal pathogen Pyrenophora tritici-repentis reveals chromosomal variations and genome plasticity.</title>
        <authorList>
            <person name="Moolhuijzen P."/>
            <person name="See P.T."/>
            <person name="Hane J.K."/>
            <person name="Shi G."/>
            <person name="Liu Z."/>
            <person name="Oliver R.P."/>
            <person name="Moffat C.S."/>
        </authorList>
    </citation>
    <scope>NUCLEOTIDE SEQUENCE [LARGE SCALE GENOMIC DNA]</scope>
    <source>
        <strain evidence="1">M4</strain>
    </source>
</reference>
<organism evidence="1 3">
    <name type="scientific">Pyrenophora tritici-repentis</name>
    <dbReference type="NCBI Taxonomy" id="45151"/>
    <lineage>
        <taxon>Eukaryota</taxon>
        <taxon>Fungi</taxon>
        <taxon>Dikarya</taxon>
        <taxon>Ascomycota</taxon>
        <taxon>Pezizomycotina</taxon>
        <taxon>Dothideomycetes</taxon>
        <taxon>Pleosporomycetidae</taxon>
        <taxon>Pleosporales</taxon>
        <taxon>Pleosporineae</taxon>
        <taxon>Pleosporaceae</taxon>
        <taxon>Pyrenophora</taxon>
    </lineage>
</organism>
<evidence type="ECO:0000313" key="2">
    <source>
        <dbReference type="EMBL" id="KAI1512693.1"/>
    </source>
</evidence>
<dbReference type="EMBL" id="NRDI02000011">
    <property type="protein sequence ID" value="KAI1512693.1"/>
    <property type="molecule type" value="Genomic_DNA"/>
</dbReference>
<reference evidence="2" key="3">
    <citation type="journal article" date="2022" name="bioRxiv">
        <title>A global pangenome for the wheat fungal pathogen Pyrenophora tritici-repentis and prediction of effector protein structural homology.</title>
        <authorList>
            <person name="Moolhuijzen P."/>
            <person name="See P.T."/>
            <person name="Shi G."/>
            <person name="Powell H.R."/>
            <person name="Cockram J."/>
            <person name="Jorgensen L.N."/>
            <person name="Benslimane H."/>
            <person name="Strelkov S.E."/>
            <person name="Turner J."/>
            <person name="Liu Z."/>
            <person name="Moffat C.S."/>
        </authorList>
    </citation>
    <scope>NUCLEOTIDE SEQUENCE</scope>
    <source>
        <strain evidence="2">86-124</strain>
    </source>
</reference>
<reference evidence="4" key="4">
    <citation type="journal article" date="2022" name="Microb. Genom.">
        <title>A global pangenome for the wheat fungal pathogen Pyrenophora tritici-repentis and prediction of effector protein structural homology.</title>
        <authorList>
            <person name="Moolhuijzen P.M."/>
            <person name="See P.T."/>
            <person name="Shi G."/>
            <person name="Powell H.R."/>
            <person name="Cockram J."/>
            <person name="Jorgensen L.N."/>
            <person name="Benslimane H."/>
            <person name="Strelkov S.E."/>
            <person name="Turner J."/>
            <person name="Liu Z."/>
            <person name="Moffat C.S."/>
        </authorList>
    </citation>
    <scope>NUCLEOTIDE SEQUENCE [LARGE SCALE GENOMIC DNA]</scope>
</reference>
<protein>
    <submittedName>
        <fullName evidence="1">Uncharacterized protein</fullName>
    </submittedName>
</protein>
<dbReference type="Proteomes" id="UP000249757">
    <property type="component" value="Unassembled WGS sequence"/>
</dbReference>
<keyword evidence="4" id="KW-1185">Reference proteome</keyword>
<comment type="caution">
    <text evidence="1">The sequence shown here is derived from an EMBL/GenBank/DDBJ whole genome shotgun (WGS) entry which is preliminary data.</text>
</comment>
<dbReference type="EMBL" id="NQIK02000010">
    <property type="protein sequence ID" value="KAF7565641.1"/>
    <property type="molecule type" value="Genomic_DNA"/>
</dbReference>
<reference evidence="2" key="2">
    <citation type="submission" date="2021-05" db="EMBL/GenBank/DDBJ databases">
        <authorList>
            <person name="Moolhuijzen P.M."/>
            <person name="Moffat C.S."/>
        </authorList>
    </citation>
    <scope>NUCLEOTIDE SEQUENCE</scope>
    <source>
        <strain evidence="2">86-124</strain>
    </source>
</reference>
<evidence type="ECO:0000313" key="3">
    <source>
        <dbReference type="Proteomes" id="UP000245464"/>
    </source>
</evidence>
<dbReference type="AlphaFoldDB" id="A0A834VIH2"/>
<proteinExistence type="predicted"/>
<dbReference type="Proteomes" id="UP000245464">
    <property type="component" value="Chromosome 10"/>
</dbReference>
<evidence type="ECO:0000313" key="1">
    <source>
        <dbReference type="EMBL" id="KAF7565641.1"/>
    </source>
</evidence>
<name>A0A834VIH2_9PLEO</name>
<accession>A0A834VIH2</accession>